<dbReference type="Pfam" id="PF17259">
    <property type="entry name" value="DUF5325"/>
    <property type="match status" value="1"/>
</dbReference>
<dbReference type="EMBL" id="SLXK01000005">
    <property type="protein sequence ID" value="TCP30514.1"/>
    <property type="molecule type" value="Genomic_DNA"/>
</dbReference>
<dbReference type="RefSeq" id="WP_165886839.1">
    <property type="nucleotide sequence ID" value="NZ_SLXK01000005.1"/>
</dbReference>
<evidence type="ECO:0000313" key="3">
    <source>
        <dbReference type="Proteomes" id="UP000295416"/>
    </source>
</evidence>
<keyword evidence="1" id="KW-1133">Transmembrane helix</keyword>
<gene>
    <name evidence="2" type="ORF">EV207_10543</name>
</gene>
<comment type="caution">
    <text evidence="2">The sequence shown here is derived from an EMBL/GenBank/DDBJ whole genome shotgun (WGS) entry which is preliminary data.</text>
</comment>
<dbReference type="Proteomes" id="UP000295416">
    <property type="component" value="Unassembled WGS sequence"/>
</dbReference>
<dbReference type="InterPro" id="IPR035211">
    <property type="entry name" value="DUF5325"/>
</dbReference>
<name>A0A4R2P8E5_9BACL</name>
<reference evidence="2 3" key="1">
    <citation type="submission" date="2019-03" db="EMBL/GenBank/DDBJ databases">
        <title>Genomic Encyclopedia of Type Strains, Phase IV (KMG-IV): sequencing the most valuable type-strain genomes for metagenomic binning, comparative biology and taxonomic classification.</title>
        <authorList>
            <person name="Goeker M."/>
        </authorList>
    </citation>
    <scope>NUCLEOTIDE SEQUENCE [LARGE SCALE GENOMIC DNA]</scope>
    <source>
        <strain evidence="2 3">DSM 19377</strain>
    </source>
</reference>
<protein>
    <submittedName>
        <fullName evidence="2">Uncharacterized protein</fullName>
    </submittedName>
</protein>
<feature type="transmembrane region" description="Helical" evidence="1">
    <location>
        <begin position="28"/>
        <end position="48"/>
    </location>
</feature>
<keyword evidence="1" id="KW-0812">Transmembrane</keyword>
<keyword evidence="3" id="KW-1185">Reference proteome</keyword>
<keyword evidence="1" id="KW-0472">Membrane</keyword>
<accession>A0A4R2P8E5</accession>
<sequence>MNIILLFMAVLVIACLVAIGGAVAYGSAIGVILAIIGACVFMGLGFVIRSKMSS</sequence>
<proteinExistence type="predicted"/>
<organism evidence="2 3">
    <name type="scientific">Scopulibacillus darangshiensis</name>
    <dbReference type="NCBI Taxonomy" id="442528"/>
    <lineage>
        <taxon>Bacteria</taxon>
        <taxon>Bacillati</taxon>
        <taxon>Bacillota</taxon>
        <taxon>Bacilli</taxon>
        <taxon>Bacillales</taxon>
        <taxon>Sporolactobacillaceae</taxon>
        <taxon>Scopulibacillus</taxon>
    </lineage>
</organism>
<evidence type="ECO:0000313" key="2">
    <source>
        <dbReference type="EMBL" id="TCP30514.1"/>
    </source>
</evidence>
<evidence type="ECO:0000256" key="1">
    <source>
        <dbReference type="SAM" id="Phobius"/>
    </source>
</evidence>
<dbReference type="AlphaFoldDB" id="A0A4R2P8E5"/>